<gene>
    <name evidence="9" type="ORF">ACOF00016_LOCUS15837</name>
</gene>
<dbReference type="Gene3D" id="2.60.120.620">
    <property type="entry name" value="q2cbj1_9rhob like domain"/>
    <property type="match status" value="1"/>
</dbReference>
<evidence type="ECO:0000256" key="1">
    <source>
        <dbReference type="ARBA" id="ARBA00001961"/>
    </source>
</evidence>
<dbReference type="EMBL" id="HBIM01021170">
    <property type="protein sequence ID" value="CAE0418974.1"/>
    <property type="molecule type" value="Transcribed_RNA"/>
</dbReference>
<sequence length="308" mass="33848">MRVSFVCLAVGLEATAAFSPTTPSRRPSYSTHQRAFSNSPWSLSAATSTSATELARLSPDHLQELADKKYLVIPNFVPARLEEDLRTDVSQLRAKGKFRVAKIGQDATNTLNTQIRVAETCFIGPGRYPDVPSSAREDLYTVLDQARQDLARYFEQPLDSQLMELLYAYYPQGGFYRRHRDAIPGSASVLREYSLLLYLNKEWQEKDGGKLRMHFDGGGDAVPEGGEPNFMDVSPQGGTLVLFESDAVPHEVLDTQKERMAVIGWYNRPMALSDVADISGGEGGNPMQIAMLGVAAALVTIGLAQILS</sequence>
<evidence type="ECO:0000313" key="9">
    <source>
        <dbReference type="EMBL" id="CAE0418974.1"/>
    </source>
</evidence>
<feature type="chain" id="PRO_5031343290" description="Fe2OG dioxygenase domain-containing protein" evidence="7">
    <location>
        <begin position="18"/>
        <end position="308"/>
    </location>
</feature>
<accession>A0A7S3P7Y1</accession>
<keyword evidence="2" id="KW-0479">Metal-binding</keyword>
<proteinExistence type="predicted"/>
<dbReference type="InterPro" id="IPR005123">
    <property type="entry name" value="Oxoglu/Fe-dep_dioxygenase_dom"/>
</dbReference>
<comment type="cofactor">
    <cofactor evidence="1">
        <name>L-ascorbate</name>
        <dbReference type="ChEBI" id="CHEBI:38290"/>
    </cofactor>
</comment>
<evidence type="ECO:0000256" key="7">
    <source>
        <dbReference type="SAM" id="SignalP"/>
    </source>
</evidence>
<keyword evidence="4" id="KW-0223">Dioxygenase</keyword>
<dbReference type="GO" id="GO:0071456">
    <property type="term" value="P:cellular response to hypoxia"/>
    <property type="evidence" value="ECO:0007669"/>
    <property type="project" value="TreeGrafter"/>
</dbReference>
<dbReference type="PROSITE" id="PS51471">
    <property type="entry name" value="FE2OG_OXY"/>
    <property type="match status" value="1"/>
</dbReference>
<dbReference type="Pfam" id="PF13640">
    <property type="entry name" value="2OG-FeII_Oxy_3"/>
    <property type="match status" value="1"/>
</dbReference>
<name>A0A7S3P7Y1_9STRA</name>
<reference evidence="9" key="1">
    <citation type="submission" date="2021-01" db="EMBL/GenBank/DDBJ databases">
        <authorList>
            <person name="Corre E."/>
            <person name="Pelletier E."/>
            <person name="Niang G."/>
            <person name="Scheremetjew M."/>
            <person name="Finn R."/>
            <person name="Kale V."/>
            <person name="Holt S."/>
            <person name="Cochrane G."/>
            <person name="Meng A."/>
            <person name="Brown T."/>
            <person name="Cohen L."/>
        </authorList>
    </citation>
    <scope>NUCLEOTIDE SEQUENCE</scope>
    <source>
        <strain evidence="9">CCMP127</strain>
    </source>
</reference>
<keyword evidence="5" id="KW-0560">Oxidoreductase</keyword>
<evidence type="ECO:0000256" key="2">
    <source>
        <dbReference type="ARBA" id="ARBA00022723"/>
    </source>
</evidence>
<evidence type="ECO:0000256" key="4">
    <source>
        <dbReference type="ARBA" id="ARBA00022964"/>
    </source>
</evidence>
<dbReference type="GO" id="GO:0008198">
    <property type="term" value="F:ferrous iron binding"/>
    <property type="evidence" value="ECO:0007669"/>
    <property type="project" value="TreeGrafter"/>
</dbReference>
<dbReference type="AlphaFoldDB" id="A0A7S3P7Y1"/>
<dbReference type="GO" id="GO:0031543">
    <property type="term" value="F:peptidyl-proline dioxygenase activity"/>
    <property type="evidence" value="ECO:0007669"/>
    <property type="project" value="TreeGrafter"/>
</dbReference>
<protein>
    <recommendedName>
        <fullName evidence="8">Fe2OG dioxygenase domain-containing protein</fullName>
    </recommendedName>
</protein>
<evidence type="ECO:0000256" key="6">
    <source>
        <dbReference type="ARBA" id="ARBA00023004"/>
    </source>
</evidence>
<dbReference type="InterPro" id="IPR051559">
    <property type="entry name" value="HIF_prolyl_hydroxylases"/>
</dbReference>
<feature type="signal peptide" evidence="7">
    <location>
        <begin position="1"/>
        <end position="17"/>
    </location>
</feature>
<organism evidence="9">
    <name type="scientific">Amphora coffeiformis</name>
    <dbReference type="NCBI Taxonomy" id="265554"/>
    <lineage>
        <taxon>Eukaryota</taxon>
        <taxon>Sar</taxon>
        <taxon>Stramenopiles</taxon>
        <taxon>Ochrophyta</taxon>
        <taxon>Bacillariophyta</taxon>
        <taxon>Bacillariophyceae</taxon>
        <taxon>Bacillariophycidae</taxon>
        <taxon>Thalassiophysales</taxon>
        <taxon>Catenulaceae</taxon>
        <taxon>Amphora</taxon>
    </lineage>
</organism>
<dbReference type="PANTHER" id="PTHR12907:SF26">
    <property type="entry name" value="HIF PROLYL HYDROXYLASE, ISOFORM C"/>
    <property type="match status" value="1"/>
</dbReference>
<dbReference type="SMART" id="SM00702">
    <property type="entry name" value="P4Hc"/>
    <property type="match status" value="1"/>
</dbReference>
<evidence type="ECO:0000259" key="8">
    <source>
        <dbReference type="PROSITE" id="PS51471"/>
    </source>
</evidence>
<dbReference type="GO" id="GO:0031418">
    <property type="term" value="F:L-ascorbic acid binding"/>
    <property type="evidence" value="ECO:0007669"/>
    <property type="project" value="UniProtKB-KW"/>
</dbReference>
<dbReference type="InterPro" id="IPR006620">
    <property type="entry name" value="Pro_4_hyd_alph"/>
</dbReference>
<dbReference type="InterPro" id="IPR044862">
    <property type="entry name" value="Pro_4_hyd_alph_FE2OG_OXY"/>
</dbReference>
<feature type="domain" description="Fe2OG dioxygenase" evidence="8">
    <location>
        <begin position="161"/>
        <end position="268"/>
    </location>
</feature>
<keyword evidence="6" id="KW-0408">Iron</keyword>
<keyword evidence="3" id="KW-0847">Vitamin C</keyword>
<evidence type="ECO:0000256" key="3">
    <source>
        <dbReference type="ARBA" id="ARBA00022896"/>
    </source>
</evidence>
<keyword evidence="7" id="KW-0732">Signal</keyword>
<evidence type="ECO:0000256" key="5">
    <source>
        <dbReference type="ARBA" id="ARBA00023002"/>
    </source>
</evidence>
<dbReference type="PANTHER" id="PTHR12907">
    <property type="entry name" value="EGL NINE HOMOLOG-RELATED"/>
    <property type="match status" value="1"/>
</dbReference>